<gene>
    <name evidence="2" type="ORF">RY831_12505</name>
</gene>
<dbReference type="Gene3D" id="2.60.40.2470">
    <property type="entry name" value="SoxY domain"/>
    <property type="match status" value="1"/>
</dbReference>
<proteinExistence type="predicted"/>
<evidence type="ECO:0000259" key="1">
    <source>
        <dbReference type="Pfam" id="PF13501"/>
    </source>
</evidence>
<dbReference type="InterPro" id="IPR030997">
    <property type="entry name" value="SoxY_para_1"/>
</dbReference>
<protein>
    <submittedName>
        <fullName evidence="2">SoxY-related AACIE arm protein</fullName>
    </submittedName>
</protein>
<feature type="domain" description="Ig-like SoxY" evidence="1">
    <location>
        <begin position="54"/>
        <end position="163"/>
    </location>
</feature>
<accession>A0ABU6J8I3</accession>
<comment type="caution">
    <text evidence="2">The sequence shown here is derived from an EMBL/GenBank/DDBJ whole genome shotgun (WGS) entry which is preliminary data.</text>
</comment>
<dbReference type="PROSITE" id="PS51318">
    <property type="entry name" value="TAT"/>
    <property type="match status" value="1"/>
</dbReference>
<dbReference type="EMBL" id="JAWIIV010000009">
    <property type="protein sequence ID" value="MEC4719975.1"/>
    <property type="molecule type" value="Genomic_DNA"/>
</dbReference>
<keyword evidence="3" id="KW-1185">Reference proteome</keyword>
<dbReference type="InterPro" id="IPR006311">
    <property type="entry name" value="TAT_signal"/>
</dbReference>
<dbReference type="InterPro" id="IPR016568">
    <property type="entry name" value="Sulphur_oxidation_SoxY"/>
</dbReference>
<evidence type="ECO:0000313" key="2">
    <source>
        <dbReference type="EMBL" id="MEC4719975.1"/>
    </source>
</evidence>
<sequence>MAERDNADHRHRLHGTCNASRRRLLLASAGAGMMLWLTVRPAAAAAPEMEAAIRAFTGGAKINSGKVRLDVATLVDNGNAVPVAVSVDSPMTAAEHVAAIAIFNERNPQPDVARFTLGPRAGKAAVSTRMRLATSQKLMAVARLSDGSYWSQTVDVVVTLAACIEGEG</sequence>
<dbReference type="RefSeq" id="WP_326506690.1">
    <property type="nucleotide sequence ID" value="NZ_JAWIIV010000009.1"/>
</dbReference>
<dbReference type="NCBIfam" id="TIGR04487">
    <property type="entry name" value="SoxY_para_1"/>
    <property type="match status" value="1"/>
</dbReference>
<dbReference type="Pfam" id="PF13501">
    <property type="entry name" value="SoxY"/>
    <property type="match status" value="1"/>
</dbReference>
<dbReference type="PIRSF" id="PIRSF010312">
    <property type="entry name" value="Sulphur_oxidation_SoxY"/>
    <property type="match status" value="1"/>
</dbReference>
<dbReference type="InterPro" id="IPR038162">
    <property type="entry name" value="SoxY_sf"/>
</dbReference>
<name>A0ABU6J8I3_9BURK</name>
<dbReference type="Proteomes" id="UP001352263">
    <property type="component" value="Unassembled WGS sequence"/>
</dbReference>
<evidence type="ECO:0000313" key="3">
    <source>
        <dbReference type="Proteomes" id="UP001352263"/>
    </source>
</evidence>
<organism evidence="2 3">
    <name type="scientific">Noviherbaspirillum album</name>
    <dbReference type="NCBI Taxonomy" id="3080276"/>
    <lineage>
        <taxon>Bacteria</taxon>
        <taxon>Pseudomonadati</taxon>
        <taxon>Pseudomonadota</taxon>
        <taxon>Betaproteobacteria</taxon>
        <taxon>Burkholderiales</taxon>
        <taxon>Oxalobacteraceae</taxon>
        <taxon>Noviherbaspirillum</taxon>
    </lineage>
</organism>
<dbReference type="InterPro" id="IPR032711">
    <property type="entry name" value="SoxY"/>
</dbReference>
<reference evidence="2 3" key="1">
    <citation type="submission" date="2023-10" db="EMBL/GenBank/DDBJ databases">
        <title>Noviherbaspirillum sp. CPCC 100848 genome assembly.</title>
        <authorList>
            <person name="Li X.Y."/>
            <person name="Fang X.M."/>
        </authorList>
    </citation>
    <scope>NUCLEOTIDE SEQUENCE [LARGE SCALE GENOMIC DNA]</scope>
    <source>
        <strain evidence="2 3">CPCC 100848</strain>
    </source>
</reference>